<comment type="caution">
    <text evidence="8">The sequence shown here is derived from an EMBL/GenBank/DDBJ whole genome shotgun (WGS) entry which is preliminary data.</text>
</comment>
<evidence type="ECO:0000256" key="7">
    <source>
        <dbReference type="SAM" id="MobiDB-lite"/>
    </source>
</evidence>
<keyword evidence="5" id="KW-0539">Nucleus</keyword>
<evidence type="ECO:0000256" key="2">
    <source>
        <dbReference type="ARBA" id="ARBA00010313"/>
    </source>
</evidence>
<evidence type="ECO:0000256" key="6">
    <source>
        <dbReference type="SAM" id="Coils"/>
    </source>
</evidence>
<feature type="compositionally biased region" description="Gly residues" evidence="7">
    <location>
        <begin position="329"/>
        <end position="346"/>
    </location>
</feature>
<dbReference type="PANTHER" id="PTHR15217:SF0">
    <property type="entry name" value="PRE-MRNA-SPLICING REGULATOR WTAP"/>
    <property type="match status" value="1"/>
</dbReference>
<evidence type="ECO:0000313" key="8">
    <source>
        <dbReference type="EMBL" id="GAX73191.1"/>
    </source>
</evidence>
<evidence type="ECO:0000256" key="3">
    <source>
        <dbReference type="ARBA" id="ARBA00022664"/>
    </source>
</evidence>
<dbReference type="AlphaFoldDB" id="A0A250WQW9"/>
<evidence type="ECO:0000256" key="5">
    <source>
        <dbReference type="ARBA" id="ARBA00023242"/>
    </source>
</evidence>
<feature type="compositionally biased region" description="Basic and acidic residues" evidence="7">
    <location>
        <begin position="315"/>
        <end position="328"/>
    </location>
</feature>
<feature type="coiled-coil region" evidence="6">
    <location>
        <begin position="201"/>
        <end position="228"/>
    </location>
</feature>
<dbReference type="OrthoDB" id="3366661at2759"/>
<accession>A0A250WQW9</accession>
<dbReference type="GO" id="GO:0016556">
    <property type="term" value="P:mRNA modification"/>
    <property type="evidence" value="ECO:0007669"/>
    <property type="project" value="InterPro"/>
</dbReference>
<organism evidence="8 9">
    <name type="scientific">Chlamydomonas eustigma</name>
    <dbReference type="NCBI Taxonomy" id="1157962"/>
    <lineage>
        <taxon>Eukaryota</taxon>
        <taxon>Viridiplantae</taxon>
        <taxon>Chlorophyta</taxon>
        <taxon>core chlorophytes</taxon>
        <taxon>Chlorophyceae</taxon>
        <taxon>CS clade</taxon>
        <taxon>Chlamydomonadales</taxon>
        <taxon>Chlamydomonadaceae</taxon>
        <taxon>Chlamydomonas</taxon>
    </lineage>
</organism>
<feature type="region of interest" description="Disordered" evidence="7">
    <location>
        <begin position="315"/>
        <end position="373"/>
    </location>
</feature>
<gene>
    <name evidence="8" type="ORF">CEUSTIGMA_g644.t1</name>
</gene>
<evidence type="ECO:0000313" key="9">
    <source>
        <dbReference type="Proteomes" id="UP000232323"/>
    </source>
</evidence>
<comment type="similarity">
    <text evidence="2">Belongs to the fl(2)d family.</text>
</comment>
<dbReference type="Proteomes" id="UP000232323">
    <property type="component" value="Unassembled WGS sequence"/>
</dbReference>
<keyword evidence="9" id="KW-1185">Reference proteome</keyword>
<evidence type="ECO:0000256" key="4">
    <source>
        <dbReference type="ARBA" id="ARBA00023187"/>
    </source>
</evidence>
<dbReference type="GO" id="GO:0006397">
    <property type="term" value="P:mRNA processing"/>
    <property type="evidence" value="ECO:0007669"/>
    <property type="project" value="UniProtKB-KW"/>
</dbReference>
<reference evidence="8 9" key="1">
    <citation type="submission" date="2017-08" db="EMBL/GenBank/DDBJ databases">
        <title>Acidophilic green algal genome provides insights into adaptation to an acidic environment.</title>
        <authorList>
            <person name="Hirooka S."/>
            <person name="Hirose Y."/>
            <person name="Kanesaki Y."/>
            <person name="Higuchi S."/>
            <person name="Fujiwara T."/>
            <person name="Onuma R."/>
            <person name="Era A."/>
            <person name="Ohbayashi R."/>
            <person name="Uzuka A."/>
            <person name="Nozaki H."/>
            <person name="Yoshikawa H."/>
            <person name="Miyagishima S.Y."/>
        </authorList>
    </citation>
    <scope>NUCLEOTIDE SEQUENCE [LARGE SCALE GENOMIC DNA]</scope>
    <source>
        <strain evidence="8 9">NIES-2499</strain>
    </source>
</reference>
<dbReference type="Pfam" id="PF17098">
    <property type="entry name" value="Wtap"/>
    <property type="match status" value="1"/>
</dbReference>
<dbReference type="GO" id="GO:0000381">
    <property type="term" value="P:regulation of alternative mRNA splicing, via spliceosome"/>
    <property type="evidence" value="ECO:0007669"/>
    <property type="project" value="InterPro"/>
</dbReference>
<dbReference type="InterPro" id="IPR033757">
    <property type="entry name" value="WTAP"/>
</dbReference>
<feature type="coiled-coil region" evidence="6">
    <location>
        <begin position="132"/>
        <end position="171"/>
    </location>
</feature>
<evidence type="ECO:0000256" key="1">
    <source>
        <dbReference type="ARBA" id="ARBA00004123"/>
    </source>
</evidence>
<dbReference type="GO" id="GO:0005634">
    <property type="term" value="C:nucleus"/>
    <property type="evidence" value="ECO:0007669"/>
    <property type="project" value="UniProtKB-SubCell"/>
</dbReference>
<name>A0A250WQW9_9CHLO</name>
<proteinExistence type="inferred from homology"/>
<keyword evidence="6" id="KW-0175">Coiled coil</keyword>
<dbReference type="GO" id="GO:0008380">
    <property type="term" value="P:RNA splicing"/>
    <property type="evidence" value="ECO:0007669"/>
    <property type="project" value="UniProtKB-KW"/>
</dbReference>
<sequence>MRLKFCPPPGRVNDRKQICNFDIIMEDDDLYGDIGGAEMYQDDIKQELGDEENEDGYMEDQFTTNRLRVEGLEQQSRSQDGDGKVRELQKKLMESLVAADRWRTAFRDIATLCGFSAGASREPDTQSVQEAVQRTRASEQALQEEVKTLRRREAALQIQLAERNLEAVELRRELNVAWAAADPNVVQLKQLLLDPALNKEFNRMKSELEAAQKELKHVKEELAAASFTQEGKIGRQLMSKCRALADENEEMGRELAEGKVHQLEAQLAIAKDFAAEMRTSCLELEDHCCMLDEEAEELQREVFALRREAAELKGEPPSRMDFMGRKEGGGMPMGGGFRGGRGGRGGPFKRPFPGPPPGQGGRFMDPPPGPGRR</sequence>
<dbReference type="STRING" id="1157962.A0A250WQW9"/>
<dbReference type="PANTHER" id="PTHR15217">
    <property type="entry name" value="WILMS' TUMOR 1-ASSOCIATING PROTEIN"/>
    <property type="match status" value="1"/>
</dbReference>
<comment type="subcellular location">
    <subcellularLocation>
        <location evidence="1">Nucleus</location>
    </subcellularLocation>
</comment>
<protein>
    <submittedName>
        <fullName evidence="8">Uncharacterized protein</fullName>
    </submittedName>
</protein>
<dbReference type="EMBL" id="BEGY01000002">
    <property type="protein sequence ID" value="GAX73191.1"/>
    <property type="molecule type" value="Genomic_DNA"/>
</dbReference>
<keyword evidence="3" id="KW-0507">mRNA processing</keyword>
<keyword evidence="4" id="KW-0508">mRNA splicing</keyword>